<dbReference type="STRING" id="749551.HMPREF9555_00523"/>
<dbReference type="GO" id="GO:0005524">
    <property type="term" value="F:ATP binding"/>
    <property type="evidence" value="ECO:0007669"/>
    <property type="project" value="UniProtKB-UniRule"/>
</dbReference>
<keyword evidence="8 13" id="KW-0548">Nucleotidyltransferase</keyword>
<feature type="binding site" evidence="14">
    <location>
        <position position="139"/>
    </location>
    <ligand>
        <name>L-threonine</name>
        <dbReference type="ChEBI" id="CHEBI:57926"/>
    </ligand>
</feature>
<evidence type="ECO:0000256" key="8">
    <source>
        <dbReference type="ARBA" id="ARBA00022695"/>
    </source>
</evidence>
<keyword evidence="5 13" id="KW-0963">Cytoplasm</keyword>
<dbReference type="InterPro" id="IPR050156">
    <property type="entry name" value="TC-AMP_synthase_SUA5"/>
</dbReference>
<dbReference type="PANTHER" id="PTHR17490:SF16">
    <property type="entry name" value="THREONYLCARBAMOYL-AMP SYNTHASE"/>
    <property type="match status" value="1"/>
</dbReference>
<dbReference type="InterPro" id="IPR017945">
    <property type="entry name" value="DHBP_synth_RibB-like_a/b_dom"/>
</dbReference>
<feature type="binding site" evidence="14">
    <location>
        <position position="179"/>
    </location>
    <ligand>
        <name>L-threonine</name>
        <dbReference type="ChEBI" id="CHEBI:57926"/>
    </ligand>
</feature>
<evidence type="ECO:0000256" key="6">
    <source>
        <dbReference type="ARBA" id="ARBA00022679"/>
    </source>
</evidence>
<dbReference type="Proteomes" id="UP000004633">
    <property type="component" value="Unassembled WGS sequence"/>
</dbReference>
<feature type="binding site" evidence="14">
    <location>
        <position position="65"/>
    </location>
    <ligand>
        <name>L-threonine</name>
        <dbReference type="ChEBI" id="CHEBI:57926"/>
    </ligand>
</feature>
<dbReference type="GO" id="GO:0006450">
    <property type="term" value="P:regulation of translational fidelity"/>
    <property type="evidence" value="ECO:0007669"/>
    <property type="project" value="TreeGrafter"/>
</dbReference>
<comment type="caution">
    <text evidence="16">The sequence shown here is derived from an EMBL/GenBank/DDBJ whole genome shotgun (WGS) entry which is preliminary data.</text>
</comment>
<dbReference type="Pfam" id="PF03481">
    <property type="entry name" value="Sua5_C"/>
    <property type="match status" value="1"/>
</dbReference>
<evidence type="ECO:0000256" key="5">
    <source>
        <dbReference type="ARBA" id="ARBA00022490"/>
    </source>
</evidence>
<name>E7N0M3_9FIRM</name>
<dbReference type="HOGENOM" id="CLU_031397_0_0_9"/>
<evidence type="ECO:0000256" key="2">
    <source>
        <dbReference type="ARBA" id="ARBA00007663"/>
    </source>
</evidence>
<feature type="domain" description="YrdC-like" evidence="15">
    <location>
        <begin position="11"/>
        <end position="198"/>
    </location>
</feature>
<dbReference type="EC" id="2.7.7.87" evidence="3 13"/>
<dbReference type="SUPFAM" id="SSF55821">
    <property type="entry name" value="YrdC/RibB"/>
    <property type="match status" value="1"/>
</dbReference>
<dbReference type="NCBIfam" id="TIGR00057">
    <property type="entry name" value="L-threonylcarbamoyladenylate synthase"/>
    <property type="match status" value="1"/>
</dbReference>
<evidence type="ECO:0000313" key="17">
    <source>
        <dbReference type="Proteomes" id="UP000004633"/>
    </source>
</evidence>
<dbReference type="InterPro" id="IPR010923">
    <property type="entry name" value="T(6)A37_SUA5"/>
</dbReference>
<dbReference type="GO" id="GO:0005737">
    <property type="term" value="C:cytoplasm"/>
    <property type="evidence" value="ECO:0007669"/>
    <property type="project" value="UniProtKB-SubCell"/>
</dbReference>
<evidence type="ECO:0000256" key="7">
    <source>
        <dbReference type="ARBA" id="ARBA00022694"/>
    </source>
</evidence>
<gene>
    <name evidence="16" type="ORF">HMPREF9555_00523</name>
</gene>
<feature type="binding site" evidence="14">
    <location>
        <position position="60"/>
    </location>
    <ligand>
        <name>ATP</name>
        <dbReference type="ChEBI" id="CHEBI:30616"/>
    </ligand>
</feature>
<dbReference type="GO" id="GO:0061710">
    <property type="term" value="F:L-threonylcarbamoyladenylate synthase"/>
    <property type="evidence" value="ECO:0007669"/>
    <property type="project" value="UniProtKB-EC"/>
</dbReference>
<dbReference type="PANTHER" id="PTHR17490">
    <property type="entry name" value="SUA5"/>
    <property type="match status" value="1"/>
</dbReference>
<dbReference type="PROSITE" id="PS51163">
    <property type="entry name" value="YRDC"/>
    <property type="match status" value="1"/>
</dbReference>
<feature type="binding site" evidence="14">
    <location>
        <position position="235"/>
    </location>
    <ligand>
        <name>ATP</name>
        <dbReference type="ChEBI" id="CHEBI:30616"/>
    </ligand>
</feature>
<keyword evidence="17" id="KW-1185">Reference proteome</keyword>
<feature type="binding site" evidence="14">
    <location>
        <position position="149"/>
    </location>
    <ligand>
        <name>ATP</name>
        <dbReference type="ChEBI" id="CHEBI:30616"/>
    </ligand>
</feature>
<accession>E7N0M3</accession>
<comment type="similarity">
    <text evidence="2 13">Belongs to the SUA5 family.</text>
</comment>
<proteinExistence type="inferred from homology"/>
<reference evidence="16 17" key="1">
    <citation type="submission" date="2010-08" db="EMBL/GenBank/DDBJ databases">
        <authorList>
            <person name="Weinstock G."/>
            <person name="Sodergren E."/>
            <person name="Clifton S."/>
            <person name="Fulton L."/>
            <person name="Fulton B."/>
            <person name="Courtney L."/>
            <person name="Fronick C."/>
            <person name="Harrison M."/>
            <person name="Strong C."/>
            <person name="Farmer C."/>
            <person name="Delahaunty K."/>
            <person name="Markovic C."/>
            <person name="Hall O."/>
            <person name="Minx P."/>
            <person name="Tomlinson C."/>
            <person name="Mitreva M."/>
            <person name="Hou S."/>
            <person name="Chen J."/>
            <person name="Wollam A."/>
            <person name="Pepin K.H."/>
            <person name="Johnson M."/>
            <person name="Bhonagiri V."/>
            <person name="Zhang X."/>
            <person name="Suruliraj S."/>
            <person name="Warren W."/>
            <person name="Chinwalla A."/>
            <person name="Mardis E.R."/>
            <person name="Wilson R.K."/>
        </authorList>
    </citation>
    <scope>NUCLEOTIDE SEQUENCE [LARGE SCALE GENOMIC DNA]</scope>
    <source>
        <strain evidence="16 17">F0399</strain>
    </source>
</reference>
<feature type="binding site" evidence="14">
    <location>
        <position position="56"/>
    </location>
    <ligand>
        <name>ATP</name>
        <dbReference type="ChEBI" id="CHEBI:30616"/>
    </ligand>
</feature>
<evidence type="ECO:0000256" key="1">
    <source>
        <dbReference type="ARBA" id="ARBA00004496"/>
    </source>
</evidence>
<dbReference type="GO" id="GO:0008033">
    <property type="term" value="P:tRNA processing"/>
    <property type="evidence" value="ECO:0007669"/>
    <property type="project" value="UniProtKB-KW"/>
</dbReference>
<evidence type="ECO:0000259" key="15">
    <source>
        <dbReference type="PROSITE" id="PS51163"/>
    </source>
</evidence>
<dbReference type="InterPro" id="IPR005145">
    <property type="entry name" value="Sua5_C"/>
</dbReference>
<evidence type="ECO:0000256" key="12">
    <source>
        <dbReference type="ARBA" id="ARBA00048366"/>
    </source>
</evidence>
<sequence>MQTQIISPVRDADIAHAAQMIRDGALVAFPTETVYGLGANGLDVAACARIYAAKGRPSDNPLILHIADLSMAADAARIVTPAAAHLLTAFAPGPITVILPKAAHVPDIVTGGLSTVGVRCPDHDIARALIRAAGVPIAAPSANTSGRPSPTTAAMVSDDLAGRIPCILDGGACRWGVESTIVDCTEDGIVTVLRPGAVTREMIAAELPQMEVRVDPALTAADAVPRAPGMKYRHYAPRASLTVYTGAPDTVTAALRAEILRRRAEGTQVGLIASRETCAALTGLISPAYVYACGARGDDAAYANCLYDALRRFDNTDAGALLAEGTDEHGLGLAVMNRLRKASGGNIIIVGEYVS</sequence>
<feature type="binding site" evidence="14">
    <location>
        <position position="115"/>
    </location>
    <ligand>
        <name>ATP</name>
        <dbReference type="ChEBI" id="CHEBI:30616"/>
    </ligand>
</feature>
<feature type="binding site" evidence="14">
    <location>
        <position position="194"/>
    </location>
    <ligand>
        <name>ATP</name>
        <dbReference type="ChEBI" id="CHEBI:30616"/>
    </ligand>
</feature>
<keyword evidence="10 13" id="KW-0067">ATP-binding</keyword>
<dbReference type="InterPro" id="IPR038385">
    <property type="entry name" value="Sua5/YwlC_C"/>
</dbReference>
<dbReference type="PIRSF" id="PIRSF004930">
    <property type="entry name" value="Tln_factor_SUA5"/>
    <property type="match status" value="1"/>
</dbReference>
<evidence type="ECO:0000256" key="14">
    <source>
        <dbReference type="PIRSR" id="PIRSR004930-1"/>
    </source>
</evidence>
<protein>
    <recommendedName>
        <fullName evidence="4 13">Threonylcarbamoyl-AMP synthase</fullName>
        <shortName evidence="13">TC-AMP synthase</shortName>
        <ecNumber evidence="3 13">2.7.7.87</ecNumber>
    </recommendedName>
    <alternativeName>
        <fullName evidence="11 13">L-threonylcarbamoyladenylate synthase</fullName>
    </alternativeName>
</protein>
<evidence type="ECO:0000256" key="4">
    <source>
        <dbReference type="ARBA" id="ARBA00015492"/>
    </source>
</evidence>
<comment type="function">
    <text evidence="13">Required for the formation of a threonylcarbamoyl group on adenosine at position 37 (t(6)A37) in tRNAs that read codons beginning with adenine.</text>
</comment>
<dbReference type="Pfam" id="PF01300">
    <property type="entry name" value="Sua5_yciO_yrdC"/>
    <property type="match status" value="1"/>
</dbReference>
<keyword evidence="9 13" id="KW-0547">Nucleotide-binding</keyword>
<dbReference type="Gene3D" id="3.40.50.11030">
    <property type="entry name" value="Threonylcarbamoyl-AMP synthase, C-terminal domain"/>
    <property type="match status" value="1"/>
</dbReference>
<evidence type="ECO:0000256" key="3">
    <source>
        <dbReference type="ARBA" id="ARBA00012584"/>
    </source>
</evidence>
<evidence type="ECO:0000256" key="9">
    <source>
        <dbReference type="ARBA" id="ARBA00022741"/>
    </source>
</evidence>
<evidence type="ECO:0000256" key="11">
    <source>
        <dbReference type="ARBA" id="ARBA00029774"/>
    </source>
</evidence>
<feature type="binding site" evidence="14">
    <location>
        <position position="33"/>
    </location>
    <ligand>
        <name>L-threonine</name>
        <dbReference type="ChEBI" id="CHEBI:57926"/>
    </ligand>
</feature>
<dbReference type="EMBL" id="AECV01000005">
    <property type="protein sequence ID" value="EFW30231.1"/>
    <property type="molecule type" value="Genomic_DNA"/>
</dbReference>
<dbReference type="RefSeq" id="WP_009349204.1">
    <property type="nucleotide sequence ID" value="NZ_GL638130.1"/>
</dbReference>
<keyword evidence="7 13" id="KW-0819">tRNA processing</keyword>
<feature type="binding site" evidence="14">
    <location>
        <position position="141"/>
    </location>
    <ligand>
        <name>ATP</name>
        <dbReference type="ChEBI" id="CHEBI:30616"/>
    </ligand>
</feature>
<dbReference type="AlphaFoldDB" id="E7N0M3"/>
<dbReference type="GO" id="GO:0000049">
    <property type="term" value="F:tRNA binding"/>
    <property type="evidence" value="ECO:0007669"/>
    <property type="project" value="TreeGrafter"/>
</dbReference>
<organism evidence="16 17">
    <name type="scientific">Selenomonas artemidis F0399</name>
    <dbReference type="NCBI Taxonomy" id="749551"/>
    <lineage>
        <taxon>Bacteria</taxon>
        <taxon>Bacillati</taxon>
        <taxon>Bacillota</taxon>
        <taxon>Negativicutes</taxon>
        <taxon>Selenomonadales</taxon>
        <taxon>Selenomonadaceae</taxon>
        <taxon>Selenomonas</taxon>
    </lineage>
</organism>
<evidence type="ECO:0000256" key="10">
    <source>
        <dbReference type="ARBA" id="ARBA00022840"/>
    </source>
</evidence>
<keyword evidence="6 13" id="KW-0808">Transferase</keyword>
<comment type="subcellular location">
    <subcellularLocation>
        <location evidence="1 13">Cytoplasm</location>
    </subcellularLocation>
</comment>
<dbReference type="Gene3D" id="3.90.870.10">
    <property type="entry name" value="DHBP synthase"/>
    <property type="match status" value="1"/>
</dbReference>
<evidence type="ECO:0000256" key="13">
    <source>
        <dbReference type="PIRNR" id="PIRNR004930"/>
    </source>
</evidence>
<dbReference type="GO" id="GO:0003725">
    <property type="term" value="F:double-stranded RNA binding"/>
    <property type="evidence" value="ECO:0007669"/>
    <property type="project" value="UniProtKB-UniRule"/>
</dbReference>
<evidence type="ECO:0000313" key="16">
    <source>
        <dbReference type="EMBL" id="EFW30231.1"/>
    </source>
</evidence>
<dbReference type="FunFam" id="3.90.870.10:FF:000009">
    <property type="entry name" value="Threonylcarbamoyl-AMP synthase, putative"/>
    <property type="match status" value="1"/>
</dbReference>
<comment type="catalytic activity">
    <reaction evidence="12 13">
        <text>L-threonine + hydrogencarbonate + ATP = L-threonylcarbamoyladenylate + diphosphate + H2O</text>
        <dbReference type="Rhea" id="RHEA:36407"/>
        <dbReference type="ChEBI" id="CHEBI:15377"/>
        <dbReference type="ChEBI" id="CHEBI:17544"/>
        <dbReference type="ChEBI" id="CHEBI:30616"/>
        <dbReference type="ChEBI" id="CHEBI:33019"/>
        <dbReference type="ChEBI" id="CHEBI:57926"/>
        <dbReference type="ChEBI" id="CHEBI:73682"/>
        <dbReference type="EC" id="2.7.7.87"/>
    </reaction>
</comment>
<feature type="binding site" evidence="14">
    <location>
        <position position="119"/>
    </location>
    <ligand>
        <name>L-threonine</name>
        <dbReference type="ChEBI" id="CHEBI:57926"/>
    </ligand>
</feature>
<dbReference type="InterPro" id="IPR006070">
    <property type="entry name" value="Sua5-like_dom"/>
</dbReference>